<keyword evidence="6" id="KW-1185">Reference proteome</keyword>
<keyword evidence="2" id="KW-0186">Copper</keyword>
<evidence type="ECO:0000313" key="5">
    <source>
        <dbReference type="EMBL" id="MFD0869893.1"/>
    </source>
</evidence>
<evidence type="ECO:0000259" key="4">
    <source>
        <dbReference type="PROSITE" id="PS51352"/>
    </source>
</evidence>
<evidence type="ECO:0000256" key="3">
    <source>
        <dbReference type="SAM" id="SignalP"/>
    </source>
</evidence>
<dbReference type="CDD" id="cd02968">
    <property type="entry name" value="SCO"/>
    <property type="match status" value="1"/>
</dbReference>
<dbReference type="EMBL" id="JBHTIU010000039">
    <property type="protein sequence ID" value="MFD0869893.1"/>
    <property type="molecule type" value="Genomic_DNA"/>
</dbReference>
<sequence length="198" mass="22100">MKRRILAILLASFTLLIAGCGKPPDNSKLNWPVEDFTFINQEGQNFGLADLKGKVWIADFVFTNCVTVCLPMTSNLAILQQKFREAGVDAEIVSFSVDPDRDTPEVLKAYGQNYEADFTNWHFLTGYTQEEIKKFSEGTFRSTVQNDPGSDQVIHGTAFYLVNPSGVIVSRYEGAYNTPFEQIIKDAKAILAKEKSGK</sequence>
<dbReference type="PANTHER" id="PTHR12151">
    <property type="entry name" value="ELECTRON TRANSPORT PROTIN SCO1/SENC FAMILY MEMBER"/>
    <property type="match status" value="1"/>
</dbReference>
<name>A0ABW3D951_9BACL</name>
<dbReference type="PANTHER" id="PTHR12151:SF25">
    <property type="entry name" value="LINALOOL DEHYDRATASE_ISOMERASE DOMAIN-CONTAINING PROTEIN"/>
    <property type="match status" value="1"/>
</dbReference>
<proteinExistence type="inferred from homology"/>
<dbReference type="InterPro" id="IPR013766">
    <property type="entry name" value="Thioredoxin_domain"/>
</dbReference>
<keyword evidence="3" id="KW-0732">Signal</keyword>
<feature type="domain" description="Thioredoxin" evidence="4">
    <location>
        <begin position="27"/>
        <end position="192"/>
    </location>
</feature>
<reference evidence="6" key="1">
    <citation type="journal article" date="2019" name="Int. J. Syst. Evol. Microbiol.">
        <title>The Global Catalogue of Microorganisms (GCM) 10K type strain sequencing project: providing services to taxonomists for standard genome sequencing and annotation.</title>
        <authorList>
            <consortium name="The Broad Institute Genomics Platform"/>
            <consortium name="The Broad Institute Genome Sequencing Center for Infectious Disease"/>
            <person name="Wu L."/>
            <person name="Ma J."/>
        </authorList>
    </citation>
    <scope>NUCLEOTIDE SEQUENCE [LARGE SCALE GENOMIC DNA]</scope>
    <source>
        <strain evidence="6">CCUG 57263</strain>
    </source>
</reference>
<dbReference type="Gene3D" id="3.40.30.10">
    <property type="entry name" value="Glutaredoxin"/>
    <property type="match status" value="1"/>
</dbReference>
<feature type="chain" id="PRO_5045693467" evidence="3">
    <location>
        <begin position="19"/>
        <end position="198"/>
    </location>
</feature>
<dbReference type="RefSeq" id="WP_379288357.1">
    <property type="nucleotide sequence ID" value="NZ_JBHTIU010000039.1"/>
</dbReference>
<comment type="similarity">
    <text evidence="1">Belongs to the SCO1/2 family.</text>
</comment>
<dbReference type="InterPro" id="IPR036249">
    <property type="entry name" value="Thioredoxin-like_sf"/>
</dbReference>
<dbReference type="Pfam" id="PF02630">
    <property type="entry name" value="SCO1-SenC"/>
    <property type="match status" value="1"/>
</dbReference>
<gene>
    <name evidence="5" type="ORF">ACFQ03_12095</name>
</gene>
<evidence type="ECO:0000256" key="2">
    <source>
        <dbReference type="ARBA" id="ARBA00023008"/>
    </source>
</evidence>
<dbReference type="PROSITE" id="PS51352">
    <property type="entry name" value="THIOREDOXIN_2"/>
    <property type="match status" value="1"/>
</dbReference>
<accession>A0ABW3D951</accession>
<dbReference type="SUPFAM" id="SSF52833">
    <property type="entry name" value="Thioredoxin-like"/>
    <property type="match status" value="1"/>
</dbReference>
<dbReference type="PROSITE" id="PS51257">
    <property type="entry name" value="PROKAR_LIPOPROTEIN"/>
    <property type="match status" value="1"/>
</dbReference>
<organism evidence="5 6">
    <name type="scientific">Paenibacillus residui</name>
    <dbReference type="NCBI Taxonomy" id="629724"/>
    <lineage>
        <taxon>Bacteria</taxon>
        <taxon>Bacillati</taxon>
        <taxon>Bacillota</taxon>
        <taxon>Bacilli</taxon>
        <taxon>Bacillales</taxon>
        <taxon>Paenibacillaceae</taxon>
        <taxon>Paenibacillus</taxon>
    </lineage>
</organism>
<comment type="caution">
    <text evidence="5">The sequence shown here is derived from an EMBL/GenBank/DDBJ whole genome shotgun (WGS) entry which is preliminary data.</text>
</comment>
<protein>
    <submittedName>
        <fullName evidence="5">SCO family protein</fullName>
    </submittedName>
</protein>
<evidence type="ECO:0000256" key="1">
    <source>
        <dbReference type="ARBA" id="ARBA00010996"/>
    </source>
</evidence>
<dbReference type="Proteomes" id="UP001597120">
    <property type="component" value="Unassembled WGS sequence"/>
</dbReference>
<feature type="signal peptide" evidence="3">
    <location>
        <begin position="1"/>
        <end position="18"/>
    </location>
</feature>
<dbReference type="InterPro" id="IPR003782">
    <property type="entry name" value="SCO1/SenC"/>
</dbReference>
<evidence type="ECO:0000313" key="6">
    <source>
        <dbReference type="Proteomes" id="UP001597120"/>
    </source>
</evidence>